<dbReference type="SUPFAM" id="SSF52172">
    <property type="entry name" value="CheY-like"/>
    <property type="match status" value="1"/>
</dbReference>
<dbReference type="Gene3D" id="3.40.50.2300">
    <property type="match status" value="1"/>
</dbReference>
<dbReference type="InterPro" id="IPR001789">
    <property type="entry name" value="Sig_transdc_resp-reg_receiver"/>
</dbReference>
<feature type="DNA-binding region" description="OmpR/PhoB-type" evidence="5">
    <location>
        <begin position="119"/>
        <end position="219"/>
    </location>
</feature>
<dbReference type="PROSITE" id="PS50110">
    <property type="entry name" value="RESPONSE_REGULATORY"/>
    <property type="match status" value="1"/>
</dbReference>
<organism evidence="8 9">
    <name type="scientific">Rhodoferax potami</name>
    <dbReference type="NCBI Taxonomy" id="3068338"/>
    <lineage>
        <taxon>Bacteria</taxon>
        <taxon>Pseudomonadati</taxon>
        <taxon>Pseudomonadota</taxon>
        <taxon>Betaproteobacteria</taxon>
        <taxon>Burkholderiales</taxon>
        <taxon>Comamonadaceae</taxon>
        <taxon>Rhodoferax</taxon>
    </lineage>
</organism>
<sequence>MIIAIVEDHAELRCELVYYLTRHGHSVFGLSNSLELDSLVKNTVPGLLFIDIGLPGESGIEIARRYNSTSGLSIVMLTACCDVESRVRSFEAGADTFLSKPVSFRELDAVIHRAESRRNATSSISCWQLFPIEKLLVSPNGHKISLTLTESRLMKELFSQPEKIASRKSLVTALGANFMVYDDRRIEVSISRLRKKIEVISGLKAPIKSVRNIGYVLESSCILR</sequence>
<dbReference type="SUPFAM" id="SSF46894">
    <property type="entry name" value="C-terminal effector domain of the bipartite response regulators"/>
    <property type="match status" value="1"/>
</dbReference>
<keyword evidence="1 4" id="KW-0597">Phosphoprotein</keyword>
<dbReference type="Pfam" id="PF00072">
    <property type="entry name" value="Response_reg"/>
    <property type="match status" value="1"/>
</dbReference>
<dbReference type="Gene3D" id="1.10.10.10">
    <property type="entry name" value="Winged helix-like DNA-binding domain superfamily/Winged helix DNA-binding domain"/>
    <property type="match status" value="1"/>
</dbReference>
<dbReference type="Proteomes" id="UP001321700">
    <property type="component" value="Unassembled WGS sequence"/>
</dbReference>
<evidence type="ECO:0000256" key="3">
    <source>
        <dbReference type="ARBA" id="ARBA00023125"/>
    </source>
</evidence>
<dbReference type="CDD" id="cd00383">
    <property type="entry name" value="trans_reg_C"/>
    <property type="match status" value="1"/>
</dbReference>
<evidence type="ECO:0000256" key="4">
    <source>
        <dbReference type="PROSITE-ProRule" id="PRU00169"/>
    </source>
</evidence>
<dbReference type="InterPro" id="IPR036388">
    <property type="entry name" value="WH-like_DNA-bd_sf"/>
</dbReference>
<keyword evidence="2" id="KW-0902">Two-component regulatory system</keyword>
<evidence type="ECO:0000313" key="8">
    <source>
        <dbReference type="EMBL" id="MDT7520596.1"/>
    </source>
</evidence>
<dbReference type="PANTHER" id="PTHR48111">
    <property type="entry name" value="REGULATOR OF RPOS"/>
    <property type="match status" value="1"/>
</dbReference>
<feature type="domain" description="Response regulatory" evidence="6">
    <location>
        <begin position="2"/>
        <end position="115"/>
    </location>
</feature>
<dbReference type="Pfam" id="PF00486">
    <property type="entry name" value="Trans_reg_C"/>
    <property type="match status" value="1"/>
</dbReference>
<keyword evidence="9" id="KW-1185">Reference proteome</keyword>
<dbReference type="PANTHER" id="PTHR48111:SF40">
    <property type="entry name" value="PHOSPHATE REGULON TRANSCRIPTIONAL REGULATORY PROTEIN PHOB"/>
    <property type="match status" value="1"/>
</dbReference>
<evidence type="ECO:0000256" key="1">
    <source>
        <dbReference type="ARBA" id="ARBA00022553"/>
    </source>
</evidence>
<keyword evidence="3 5" id="KW-0238">DNA-binding</keyword>
<dbReference type="InterPro" id="IPR016032">
    <property type="entry name" value="Sig_transdc_resp-reg_C-effctor"/>
</dbReference>
<evidence type="ECO:0000259" key="7">
    <source>
        <dbReference type="PROSITE" id="PS51755"/>
    </source>
</evidence>
<evidence type="ECO:0000313" key="9">
    <source>
        <dbReference type="Proteomes" id="UP001321700"/>
    </source>
</evidence>
<dbReference type="PROSITE" id="PS51755">
    <property type="entry name" value="OMPR_PHOB"/>
    <property type="match status" value="1"/>
</dbReference>
<evidence type="ECO:0000256" key="2">
    <source>
        <dbReference type="ARBA" id="ARBA00023012"/>
    </source>
</evidence>
<protein>
    <submittedName>
        <fullName evidence="8">Response regulator transcription factor</fullName>
    </submittedName>
</protein>
<dbReference type="RefSeq" id="WP_313876311.1">
    <property type="nucleotide sequence ID" value="NZ_JAVBIK010000003.1"/>
</dbReference>
<dbReference type="InterPro" id="IPR011006">
    <property type="entry name" value="CheY-like_superfamily"/>
</dbReference>
<comment type="caution">
    <text evidence="8">The sequence shown here is derived from an EMBL/GenBank/DDBJ whole genome shotgun (WGS) entry which is preliminary data.</text>
</comment>
<name>A0ABU3KT05_9BURK</name>
<dbReference type="EMBL" id="JAVBIK010000003">
    <property type="protein sequence ID" value="MDT7520596.1"/>
    <property type="molecule type" value="Genomic_DNA"/>
</dbReference>
<feature type="modified residue" description="4-aspartylphosphate" evidence="4">
    <location>
        <position position="51"/>
    </location>
</feature>
<gene>
    <name evidence="8" type="ORF">RAE19_18140</name>
</gene>
<dbReference type="SMART" id="SM00448">
    <property type="entry name" value="REC"/>
    <property type="match status" value="1"/>
</dbReference>
<proteinExistence type="predicted"/>
<evidence type="ECO:0000256" key="5">
    <source>
        <dbReference type="PROSITE-ProRule" id="PRU01091"/>
    </source>
</evidence>
<dbReference type="InterPro" id="IPR001867">
    <property type="entry name" value="OmpR/PhoB-type_DNA-bd"/>
</dbReference>
<feature type="domain" description="OmpR/PhoB-type" evidence="7">
    <location>
        <begin position="119"/>
        <end position="219"/>
    </location>
</feature>
<evidence type="ECO:0000259" key="6">
    <source>
        <dbReference type="PROSITE" id="PS50110"/>
    </source>
</evidence>
<dbReference type="SMART" id="SM00862">
    <property type="entry name" value="Trans_reg_C"/>
    <property type="match status" value="1"/>
</dbReference>
<reference evidence="8 9" key="1">
    <citation type="submission" date="2023-08" db="EMBL/GenBank/DDBJ databases">
        <title>Rhodoferax potami sp. nov. and Rhodoferax mekongensis sp. nov., isolated from the Mekong River in Thailand.</title>
        <authorList>
            <person name="Kitikhun S."/>
            <person name="Charoenyingcharoen P."/>
            <person name="Siriarchawattana P."/>
            <person name="Likhitrattanapisal S."/>
            <person name="Nilsakha T."/>
            <person name="Chanpet A."/>
            <person name="Rattanawaree P."/>
            <person name="Ingsriswang S."/>
        </authorList>
    </citation>
    <scope>NUCLEOTIDE SEQUENCE [LARGE SCALE GENOMIC DNA]</scope>
    <source>
        <strain evidence="8 9">TBRC 17660</strain>
    </source>
</reference>
<accession>A0ABU3KT05</accession>
<dbReference type="InterPro" id="IPR039420">
    <property type="entry name" value="WalR-like"/>
</dbReference>